<dbReference type="EMBL" id="JAAIIF010000002">
    <property type="protein sequence ID" value="NMM95304.1"/>
    <property type="molecule type" value="Genomic_DNA"/>
</dbReference>
<dbReference type="PANTHER" id="PTHR23528:SF1">
    <property type="entry name" value="MAJOR FACILITATOR SUPERFAMILY (MFS) PROFILE DOMAIN-CONTAINING PROTEIN"/>
    <property type="match status" value="1"/>
</dbReference>
<feature type="compositionally biased region" description="Basic and acidic residues" evidence="5">
    <location>
        <begin position="12"/>
        <end position="42"/>
    </location>
</feature>
<evidence type="ECO:0000256" key="6">
    <source>
        <dbReference type="SAM" id="Phobius"/>
    </source>
</evidence>
<accession>A0A7Y0ERZ7</accession>
<protein>
    <submittedName>
        <fullName evidence="8">Major Facilitator Superfamily</fullName>
    </submittedName>
</protein>
<dbReference type="Proteomes" id="UP000529710">
    <property type="component" value="Unassembled WGS sequence"/>
</dbReference>
<evidence type="ECO:0000313" key="8">
    <source>
        <dbReference type="EMBL" id="NMM95304.1"/>
    </source>
</evidence>
<feature type="transmembrane region" description="Helical" evidence="6">
    <location>
        <begin position="450"/>
        <end position="468"/>
    </location>
</feature>
<name>A0A7Y0ERZ7_9BIFI</name>
<dbReference type="RefSeq" id="WP_169078127.1">
    <property type="nucleotide sequence ID" value="NZ_JAAIIF010000002.1"/>
</dbReference>
<dbReference type="GO" id="GO:0005886">
    <property type="term" value="C:plasma membrane"/>
    <property type="evidence" value="ECO:0007669"/>
    <property type="project" value="UniProtKB-SubCell"/>
</dbReference>
<keyword evidence="9" id="KW-1185">Reference proteome</keyword>
<comment type="caution">
    <text evidence="8">The sequence shown here is derived from an EMBL/GenBank/DDBJ whole genome shotgun (WGS) entry which is preliminary data.</text>
</comment>
<gene>
    <name evidence="8" type="ORF">G1C98_0040</name>
</gene>
<keyword evidence="3 6" id="KW-1133">Transmembrane helix</keyword>
<dbReference type="InterPro" id="IPR020846">
    <property type="entry name" value="MFS_dom"/>
</dbReference>
<keyword evidence="4 6" id="KW-0472">Membrane</keyword>
<keyword evidence="2 6" id="KW-0812">Transmembrane</keyword>
<feature type="region of interest" description="Disordered" evidence="5">
    <location>
        <begin position="1"/>
        <end position="60"/>
    </location>
</feature>
<feature type="transmembrane region" description="Helical" evidence="6">
    <location>
        <begin position="215"/>
        <end position="238"/>
    </location>
</feature>
<evidence type="ECO:0000256" key="1">
    <source>
        <dbReference type="ARBA" id="ARBA00004651"/>
    </source>
</evidence>
<feature type="transmembrane region" description="Helical" evidence="6">
    <location>
        <begin position="377"/>
        <end position="402"/>
    </location>
</feature>
<feature type="transmembrane region" description="Helical" evidence="6">
    <location>
        <begin position="489"/>
        <end position="512"/>
    </location>
</feature>
<dbReference type="GO" id="GO:0022857">
    <property type="term" value="F:transmembrane transporter activity"/>
    <property type="evidence" value="ECO:0007669"/>
    <property type="project" value="InterPro"/>
</dbReference>
<feature type="domain" description="Major facilitator superfamily (MFS) profile" evidence="7">
    <location>
        <begin position="339"/>
        <end position="545"/>
    </location>
</feature>
<proteinExistence type="predicted"/>
<comment type="subcellular location">
    <subcellularLocation>
        <location evidence="1">Cell membrane</location>
        <topology evidence="1">Multi-pass membrane protein</topology>
    </subcellularLocation>
</comment>
<reference evidence="8 9" key="1">
    <citation type="submission" date="2020-02" db="EMBL/GenBank/DDBJ databases">
        <title>Characterization of phylogenetic diversity of novel bifidobacterial species isolated in Czech ZOOs.</title>
        <authorList>
            <person name="Lugli G.A."/>
            <person name="Vera N.B."/>
            <person name="Ventura M."/>
        </authorList>
    </citation>
    <scope>NUCLEOTIDE SEQUENCE [LARGE SCALE GENOMIC DNA]</scope>
    <source>
        <strain evidence="8 9">DSM 109960</strain>
    </source>
</reference>
<feature type="transmembrane region" description="Helical" evidence="6">
    <location>
        <begin position="518"/>
        <end position="539"/>
    </location>
</feature>
<dbReference type="PANTHER" id="PTHR23528">
    <property type="match status" value="1"/>
</dbReference>
<feature type="transmembrane region" description="Helical" evidence="6">
    <location>
        <begin position="423"/>
        <end position="444"/>
    </location>
</feature>
<dbReference type="InterPro" id="IPR036259">
    <property type="entry name" value="MFS_trans_sf"/>
</dbReference>
<evidence type="ECO:0000313" key="9">
    <source>
        <dbReference type="Proteomes" id="UP000529710"/>
    </source>
</evidence>
<sequence length="545" mass="57691">MLEPYKPYIRPGIDDRPDYDKALSPEDKASVERLTREDRRLPPEASAKQPETQAARLTASGGASAAAAGVDTAVPDYASSFLDMRDPMTAADGTKPSRAAVLRLKWAFALAAVLITAPWTMLNLIAIPNHIALMSGVDTSLALTDIAGTSALATPLAVIVAIGAVLSIAVTPAISTCSDCTRVIVGRRTPWLVGGGLLAALATLILSASDAIGGLVIGWILLQPAYVMLTVPLAAAIAERVPDKFRVAVERWHAVGVLLGEAAGGVIGGMSIAFGATDIFMCAAVLFAVSGIVTVLVWPRERSSVDQKWARCDWEGAYLMLRGPRGDRSRDFYRLFCSRLFMMAAAALTSVFLWYIVRFSMYGGRTDPADPSDPVSLTLPAGTLVMTFSIVMFAGALLATGLSGIIVDRVDHMPGLHNRNLRIAVVIAGGIYVIGLMIGMTTVLMGWERAFLLFAFLTGFALGVYDILMRPLVVESLPDPRNAGRDLGFYALSKPLGLVLGAALGAVAVYAFAPSFGYTAVFPVAIICVCVAVAVPLTIRKISGD</sequence>
<dbReference type="PROSITE" id="PS50850">
    <property type="entry name" value="MFS"/>
    <property type="match status" value="1"/>
</dbReference>
<evidence type="ECO:0000256" key="2">
    <source>
        <dbReference type="ARBA" id="ARBA00022692"/>
    </source>
</evidence>
<feature type="transmembrane region" description="Helical" evidence="6">
    <location>
        <begin position="332"/>
        <end position="357"/>
    </location>
</feature>
<evidence type="ECO:0000256" key="3">
    <source>
        <dbReference type="ARBA" id="ARBA00022989"/>
    </source>
</evidence>
<feature type="transmembrane region" description="Helical" evidence="6">
    <location>
        <begin position="250"/>
        <end position="273"/>
    </location>
</feature>
<feature type="transmembrane region" description="Helical" evidence="6">
    <location>
        <begin position="191"/>
        <end position="209"/>
    </location>
</feature>
<dbReference type="SUPFAM" id="SSF103473">
    <property type="entry name" value="MFS general substrate transporter"/>
    <property type="match status" value="1"/>
</dbReference>
<feature type="transmembrane region" description="Helical" evidence="6">
    <location>
        <begin position="146"/>
        <end position="170"/>
    </location>
</feature>
<feature type="transmembrane region" description="Helical" evidence="6">
    <location>
        <begin position="279"/>
        <end position="298"/>
    </location>
</feature>
<evidence type="ECO:0000256" key="4">
    <source>
        <dbReference type="ARBA" id="ARBA00023136"/>
    </source>
</evidence>
<evidence type="ECO:0000256" key="5">
    <source>
        <dbReference type="SAM" id="MobiDB-lite"/>
    </source>
</evidence>
<organism evidence="8 9">
    <name type="scientific">Bifidobacterium erythrocebi</name>
    <dbReference type="NCBI Taxonomy" id="2675325"/>
    <lineage>
        <taxon>Bacteria</taxon>
        <taxon>Bacillati</taxon>
        <taxon>Actinomycetota</taxon>
        <taxon>Actinomycetes</taxon>
        <taxon>Bifidobacteriales</taxon>
        <taxon>Bifidobacteriaceae</taxon>
        <taxon>Bifidobacterium</taxon>
    </lineage>
</organism>
<evidence type="ECO:0000259" key="7">
    <source>
        <dbReference type="PROSITE" id="PS50850"/>
    </source>
</evidence>
<feature type="transmembrane region" description="Helical" evidence="6">
    <location>
        <begin position="106"/>
        <end position="126"/>
    </location>
</feature>
<dbReference type="AlphaFoldDB" id="A0A7Y0ERZ7"/>
<dbReference type="Gene3D" id="1.20.1250.20">
    <property type="entry name" value="MFS general substrate transporter like domains"/>
    <property type="match status" value="1"/>
</dbReference>